<proteinExistence type="predicted"/>
<sequence>MLTEMITKEQKLETILKDMNSVIVAFSGGVDSSLVLKKAIDVLGHDHVKAVIVKSELTRNEEFDQAIALAHQLNAQVIETEIEALKDPHIVENTPDSWYYSKRLLYSKLEALRAQLNFNYVVD</sequence>
<evidence type="ECO:0000313" key="3">
    <source>
        <dbReference type="Proteomes" id="UP000265541"/>
    </source>
</evidence>
<dbReference type="SUPFAM" id="SSF52402">
    <property type="entry name" value="Adenine nucleotide alpha hydrolases-like"/>
    <property type="match status" value="1"/>
</dbReference>
<dbReference type="Proteomes" id="UP000265541">
    <property type="component" value="Unassembled WGS sequence"/>
</dbReference>
<name>A0A3A0VCX5_STAGA</name>
<accession>A0A3A0VCX5</accession>
<feature type="domain" description="NAD/GMP synthase" evidence="1">
    <location>
        <begin position="18"/>
        <end position="84"/>
    </location>
</feature>
<dbReference type="EMBL" id="QYJN01000033">
    <property type="protein sequence ID" value="RIP31292.1"/>
    <property type="molecule type" value="Genomic_DNA"/>
</dbReference>
<dbReference type="AlphaFoldDB" id="A0A3A0VCX5"/>
<dbReference type="GO" id="GO:0006163">
    <property type="term" value="P:purine nucleotide metabolic process"/>
    <property type="evidence" value="ECO:0007669"/>
    <property type="project" value="UniProtKB-ARBA"/>
</dbReference>
<dbReference type="Gene3D" id="3.40.50.620">
    <property type="entry name" value="HUPs"/>
    <property type="match status" value="1"/>
</dbReference>
<dbReference type="InterPro" id="IPR022310">
    <property type="entry name" value="NAD/GMP_synthase"/>
</dbReference>
<dbReference type="InterPro" id="IPR052188">
    <property type="entry name" value="Ni-pincer_cofactor_biosynth"/>
</dbReference>
<feature type="non-terminal residue" evidence="2">
    <location>
        <position position="123"/>
    </location>
</feature>
<organism evidence="2 3">
    <name type="scientific">Staphylococcus gallinarum</name>
    <dbReference type="NCBI Taxonomy" id="1293"/>
    <lineage>
        <taxon>Bacteria</taxon>
        <taxon>Bacillati</taxon>
        <taxon>Bacillota</taxon>
        <taxon>Bacilli</taxon>
        <taxon>Bacillales</taxon>
        <taxon>Staphylococcaceae</taxon>
        <taxon>Staphylococcus</taxon>
    </lineage>
</organism>
<evidence type="ECO:0000313" key="2">
    <source>
        <dbReference type="EMBL" id="RIP31292.1"/>
    </source>
</evidence>
<gene>
    <name evidence="2" type="ORF">BUZ14_13470</name>
</gene>
<reference evidence="2 3" key="1">
    <citation type="journal article" date="2016" name="Front. Microbiol.">
        <title>Comprehensive Phylogenetic Analysis of Bovine Non-aureus Staphylococci Species Based on Whole-Genome Sequencing.</title>
        <authorList>
            <person name="Naushad S."/>
            <person name="Barkema H.W."/>
            <person name="Luby C."/>
            <person name="Condas L.A."/>
            <person name="Nobrega D.B."/>
            <person name="Carson D.A."/>
            <person name="De Buck J."/>
        </authorList>
    </citation>
    <scope>NUCLEOTIDE SEQUENCE [LARGE SCALE GENOMIC DNA]</scope>
    <source>
        <strain evidence="2 3">SNUC 4781</strain>
    </source>
</reference>
<dbReference type="Pfam" id="PF02540">
    <property type="entry name" value="NAD_synthase"/>
    <property type="match status" value="1"/>
</dbReference>
<comment type="caution">
    <text evidence="2">The sequence shown here is derived from an EMBL/GenBank/DDBJ whole genome shotgun (WGS) entry which is preliminary data.</text>
</comment>
<protein>
    <submittedName>
        <fullName evidence="2">Lactate racemization operon protein LarE</fullName>
    </submittedName>
</protein>
<dbReference type="InterPro" id="IPR014729">
    <property type="entry name" value="Rossmann-like_a/b/a_fold"/>
</dbReference>
<dbReference type="PANTHER" id="PTHR43169:SF2">
    <property type="entry name" value="NAD_GMP SYNTHASE DOMAIN-CONTAINING PROTEIN"/>
    <property type="match status" value="1"/>
</dbReference>
<evidence type="ECO:0000259" key="1">
    <source>
        <dbReference type="Pfam" id="PF02540"/>
    </source>
</evidence>
<dbReference type="PANTHER" id="PTHR43169">
    <property type="entry name" value="EXSB FAMILY PROTEIN"/>
    <property type="match status" value="1"/>
</dbReference>